<evidence type="ECO:0000259" key="3">
    <source>
        <dbReference type="Pfam" id="PF23600"/>
    </source>
</evidence>
<keyword evidence="2" id="KW-0812">Transmembrane</keyword>
<protein>
    <submittedName>
        <fullName evidence="4">Permease</fullName>
    </submittedName>
</protein>
<feature type="domain" description="Cell division protein A N-terminal" evidence="3">
    <location>
        <begin position="8"/>
        <end position="157"/>
    </location>
</feature>
<dbReference type="OrthoDB" id="157486at2157"/>
<accession>A0A2G1WH31</accession>
<dbReference type="SUPFAM" id="SSF103473">
    <property type="entry name" value="MFS general substrate transporter"/>
    <property type="match status" value="1"/>
</dbReference>
<dbReference type="InterPro" id="IPR036259">
    <property type="entry name" value="MFS_trans_sf"/>
</dbReference>
<dbReference type="Pfam" id="PF23600">
    <property type="entry name" value="CdpA_N"/>
    <property type="match status" value="1"/>
</dbReference>
<dbReference type="InterPro" id="IPR055563">
    <property type="entry name" value="CdpA_N"/>
</dbReference>
<evidence type="ECO:0000256" key="1">
    <source>
        <dbReference type="SAM" id="MobiDB-lite"/>
    </source>
</evidence>
<keyword evidence="5" id="KW-1185">Reference proteome</keyword>
<keyword evidence="2" id="KW-1133">Transmembrane helix</keyword>
<feature type="transmembrane region" description="Helical" evidence="2">
    <location>
        <begin position="127"/>
        <end position="152"/>
    </location>
</feature>
<dbReference type="Proteomes" id="UP000222824">
    <property type="component" value="Unassembled WGS sequence"/>
</dbReference>
<reference evidence="4 5" key="1">
    <citation type="journal article" date="2014" name="Front. Microbiol.">
        <title>Population and genomic analysis of the genus Halorubrum.</title>
        <authorList>
            <person name="Fullmer M.S."/>
            <person name="Soucy S.M."/>
            <person name="Swithers K.S."/>
            <person name="Makkay A.M."/>
            <person name="Wheeler R."/>
            <person name="Ventosa A."/>
            <person name="Gogarten J.P."/>
            <person name="Papke R.T."/>
        </authorList>
    </citation>
    <scope>NUCLEOTIDE SEQUENCE [LARGE SCALE GENOMIC DNA]</scope>
    <source>
        <strain evidence="4 5">C49</strain>
    </source>
</reference>
<organism evidence="4 5">
    <name type="scientific">Halorubrum persicum</name>
    <dbReference type="NCBI Taxonomy" id="1383844"/>
    <lineage>
        <taxon>Archaea</taxon>
        <taxon>Methanobacteriati</taxon>
        <taxon>Methanobacteriota</taxon>
        <taxon>Stenosarchaea group</taxon>
        <taxon>Halobacteria</taxon>
        <taxon>Halobacteriales</taxon>
        <taxon>Haloferacaceae</taxon>
        <taxon>Halorubrum</taxon>
    </lineage>
</organism>
<evidence type="ECO:0000256" key="2">
    <source>
        <dbReference type="SAM" id="Phobius"/>
    </source>
</evidence>
<feature type="transmembrane region" description="Helical" evidence="2">
    <location>
        <begin position="62"/>
        <end position="87"/>
    </location>
</feature>
<gene>
    <name evidence="4" type="ORF">DJ69_12450</name>
</gene>
<feature type="transmembrane region" description="Helical" evidence="2">
    <location>
        <begin position="94"/>
        <end position="115"/>
    </location>
</feature>
<feature type="compositionally biased region" description="Basic and acidic residues" evidence="1">
    <location>
        <begin position="287"/>
        <end position="302"/>
    </location>
</feature>
<dbReference type="EMBL" id="NHOA01000110">
    <property type="protein sequence ID" value="PHQ38286.1"/>
    <property type="molecule type" value="Genomic_DNA"/>
</dbReference>
<comment type="caution">
    <text evidence="4">The sequence shown here is derived from an EMBL/GenBank/DDBJ whole genome shotgun (WGS) entry which is preliminary data.</text>
</comment>
<dbReference type="RefSeq" id="WP_099255920.1">
    <property type="nucleotide sequence ID" value="NZ_NHOA01000110.1"/>
</dbReference>
<keyword evidence="2" id="KW-0472">Membrane</keyword>
<evidence type="ECO:0000313" key="4">
    <source>
        <dbReference type="EMBL" id="PHQ38286.1"/>
    </source>
</evidence>
<feature type="transmembrane region" description="Helical" evidence="2">
    <location>
        <begin position="25"/>
        <end position="50"/>
    </location>
</feature>
<proteinExistence type="predicted"/>
<evidence type="ECO:0000313" key="5">
    <source>
        <dbReference type="Proteomes" id="UP000222824"/>
    </source>
</evidence>
<dbReference type="AlphaFoldDB" id="A0A2G1WH31"/>
<sequence length="302" mass="31965">MSEPTDANRLLRYYRRYVGDPDRTVDVYAGFGLFFVGLGLGAVGVAVFLYSATLPPTELSTYAVREVAGVAAAVGLPALLLGIVVLLPVDKRMLYVAAAGSAVTVAAVGVFVWAYPHDWNVAVPPDYSARVIALYSVGIALVVAATGVALVAHRVERVTDGATAAEANDGADESDETVSDEQVRADIDRELGDAELSWGGVERTETRRLSLNTSEIDEINRDSLPDSSTETRTGDGSVDAAVAQLRGLQGGEVETASGGSTDDQAAALRELREQQRDAEQNDETDGLTDRIRGLVDRIRGGP</sequence>
<name>A0A2G1WH31_9EURY</name>
<feature type="region of interest" description="Disordered" evidence="1">
    <location>
        <begin position="273"/>
        <end position="302"/>
    </location>
</feature>